<evidence type="ECO:0000256" key="1">
    <source>
        <dbReference type="SAM" id="MobiDB-lite"/>
    </source>
</evidence>
<evidence type="ECO:0000313" key="3">
    <source>
        <dbReference type="Proteomes" id="UP001385951"/>
    </source>
</evidence>
<sequence>MSLSTVTSAAYILTKYSRSYPPTNSRPASTDNDWQHFTNPTIRLLLDIRNTRSGDLESYRMRVVWSIDSEPNMMDVDHREVIFEDVDLLSFSNIDSMQHGRANSIIGDAGLPLKAVYRDCVVGFRYLHPLHVPQNQNPTYRRIQVNFKSATDASAFIDAIRQVCPCKENPGPTRARASTMVQHQDSQATLHPKMPPPPAPYLPTSRNEPPHVSDIPRARSSLPARASTMATEQSAYFSTVLNESTDRSDTAPERRVSIPAASPFDTPRSHESSESFSLPVRRAGASSLNSTSVQPSAQPYEKTTTLSINTPNPDFLNSLTELQPLPPTPAISLIPSSSVKTTLTAANTAAPENPSALLSSLRNIPTLYDLPAKDLEILVAQVVREDGFTELLEKMDTLWRMKGLLGLH</sequence>
<feature type="compositionally biased region" description="Polar residues" evidence="1">
    <location>
        <begin position="179"/>
        <end position="189"/>
    </location>
</feature>
<feature type="compositionally biased region" description="Basic and acidic residues" evidence="1">
    <location>
        <begin position="244"/>
        <end position="256"/>
    </location>
</feature>
<feature type="compositionally biased region" description="Polar residues" evidence="1">
    <location>
        <begin position="286"/>
        <end position="301"/>
    </location>
</feature>
<feature type="compositionally biased region" description="Basic and acidic residues" evidence="1">
    <location>
        <begin position="208"/>
        <end position="217"/>
    </location>
</feature>
<gene>
    <name evidence="2" type="ORF">QCA50_020196</name>
</gene>
<feature type="region of interest" description="Disordered" evidence="1">
    <location>
        <begin position="237"/>
        <end position="301"/>
    </location>
</feature>
<dbReference type="EMBL" id="JASBNA010000102">
    <property type="protein sequence ID" value="KAK7676860.1"/>
    <property type="molecule type" value="Genomic_DNA"/>
</dbReference>
<dbReference type="AlphaFoldDB" id="A0AAW0F830"/>
<proteinExistence type="predicted"/>
<name>A0AAW0F830_9APHY</name>
<accession>A0AAW0F830</accession>
<organism evidence="2 3">
    <name type="scientific">Cerrena zonata</name>
    <dbReference type="NCBI Taxonomy" id="2478898"/>
    <lineage>
        <taxon>Eukaryota</taxon>
        <taxon>Fungi</taxon>
        <taxon>Dikarya</taxon>
        <taxon>Basidiomycota</taxon>
        <taxon>Agaricomycotina</taxon>
        <taxon>Agaricomycetes</taxon>
        <taxon>Polyporales</taxon>
        <taxon>Cerrenaceae</taxon>
        <taxon>Cerrena</taxon>
    </lineage>
</organism>
<comment type="caution">
    <text evidence="2">The sequence shown here is derived from an EMBL/GenBank/DDBJ whole genome shotgun (WGS) entry which is preliminary data.</text>
</comment>
<protein>
    <submittedName>
        <fullName evidence="2">Uncharacterized protein</fullName>
    </submittedName>
</protein>
<reference evidence="2 3" key="1">
    <citation type="submission" date="2022-09" db="EMBL/GenBank/DDBJ databases">
        <authorList>
            <person name="Palmer J.M."/>
        </authorList>
    </citation>
    <scope>NUCLEOTIDE SEQUENCE [LARGE SCALE GENOMIC DNA]</scope>
    <source>
        <strain evidence="2 3">DSM 7382</strain>
    </source>
</reference>
<dbReference type="Proteomes" id="UP001385951">
    <property type="component" value="Unassembled WGS sequence"/>
</dbReference>
<feature type="region of interest" description="Disordered" evidence="1">
    <location>
        <begin position="169"/>
        <end position="217"/>
    </location>
</feature>
<keyword evidence="3" id="KW-1185">Reference proteome</keyword>
<evidence type="ECO:0000313" key="2">
    <source>
        <dbReference type="EMBL" id="KAK7676860.1"/>
    </source>
</evidence>